<feature type="compositionally biased region" description="Basic and acidic residues" evidence="1">
    <location>
        <begin position="1"/>
        <end position="12"/>
    </location>
</feature>
<accession>A0A3P3D3I5</accession>
<evidence type="ECO:0000313" key="3">
    <source>
        <dbReference type="Proteomes" id="UP000282125"/>
    </source>
</evidence>
<sequence length="59" mass="6543">MTPVKSEKDWPLQERAAPSDAFGTSSESAGMPQACNPARYWRRAMDAQADAQEAHHQAR</sequence>
<proteinExistence type="predicted"/>
<evidence type="ECO:0000256" key="1">
    <source>
        <dbReference type="SAM" id="MobiDB-lite"/>
    </source>
</evidence>
<organism evidence="2 3">
    <name type="scientific">Falsigemmobacter faecalis</name>
    <dbReference type="NCBI Taxonomy" id="2488730"/>
    <lineage>
        <taxon>Bacteria</taxon>
        <taxon>Pseudomonadati</taxon>
        <taxon>Pseudomonadota</taxon>
        <taxon>Alphaproteobacteria</taxon>
        <taxon>Rhodobacterales</taxon>
        <taxon>Paracoccaceae</taxon>
        <taxon>Falsigemmobacter</taxon>
    </lineage>
</organism>
<evidence type="ECO:0000313" key="2">
    <source>
        <dbReference type="EMBL" id="RRH68146.1"/>
    </source>
</evidence>
<keyword evidence="3" id="KW-1185">Reference proteome</keyword>
<dbReference type="AlphaFoldDB" id="A0A3P3D3I5"/>
<dbReference type="RefSeq" id="WP_124966870.1">
    <property type="nucleotide sequence ID" value="NZ_RRAZ01000067.1"/>
</dbReference>
<dbReference type="OrthoDB" id="9933766at2"/>
<dbReference type="Proteomes" id="UP000282125">
    <property type="component" value="Unassembled WGS sequence"/>
</dbReference>
<reference evidence="2 3" key="1">
    <citation type="submission" date="2018-11" db="EMBL/GenBank/DDBJ databases">
        <title>Gemmobacter sp. nov., YIM 102744-1 draft genome.</title>
        <authorList>
            <person name="Li G."/>
            <person name="Jiang Y."/>
        </authorList>
    </citation>
    <scope>NUCLEOTIDE SEQUENCE [LARGE SCALE GENOMIC DNA]</scope>
    <source>
        <strain evidence="2 3">YIM 102744-1</strain>
    </source>
</reference>
<protein>
    <submittedName>
        <fullName evidence="2">Uncharacterized protein</fullName>
    </submittedName>
</protein>
<dbReference type="EMBL" id="RRAZ01000067">
    <property type="protein sequence ID" value="RRH68146.1"/>
    <property type="molecule type" value="Genomic_DNA"/>
</dbReference>
<name>A0A3P3D3I5_9RHOB</name>
<gene>
    <name evidence="2" type="ORF">EG244_19770</name>
</gene>
<feature type="region of interest" description="Disordered" evidence="1">
    <location>
        <begin position="1"/>
        <end position="35"/>
    </location>
</feature>
<comment type="caution">
    <text evidence="2">The sequence shown here is derived from an EMBL/GenBank/DDBJ whole genome shotgun (WGS) entry which is preliminary data.</text>
</comment>